<dbReference type="Gene3D" id="3.30.470.20">
    <property type="entry name" value="ATP-grasp fold, B domain"/>
    <property type="match status" value="1"/>
</dbReference>
<dbReference type="InterPro" id="IPR011054">
    <property type="entry name" value="Rudment_hybrid_motif"/>
</dbReference>
<evidence type="ECO:0000256" key="2">
    <source>
        <dbReference type="ARBA" id="ARBA00001946"/>
    </source>
</evidence>
<evidence type="ECO:0000256" key="10">
    <source>
        <dbReference type="ARBA" id="ARBA00022842"/>
    </source>
</evidence>
<comment type="catalytic activity">
    <reaction evidence="11">
        <text>5-phospho-beta-D-ribosylamine + glycine + ATP = N(1)-(5-phospho-beta-D-ribosyl)glycinamide + ADP + phosphate + H(+)</text>
        <dbReference type="Rhea" id="RHEA:17453"/>
        <dbReference type="ChEBI" id="CHEBI:15378"/>
        <dbReference type="ChEBI" id="CHEBI:30616"/>
        <dbReference type="ChEBI" id="CHEBI:43474"/>
        <dbReference type="ChEBI" id="CHEBI:57305"/>
        <dbReference type="ChEBI" id="CHEBI:58681"/>
        <dbReference type="ChEBI" id="CHEBI:143788"/>
        <dbReference type="ChEBI" id="CHEBI:456216"/>
        <dbReference type="EC" id="6.3.4.13"/>
    </reaction>
</comment>
<dbReference type="EC" id="6.3.4.13" evidence="4 11"/>
<dbReference type="InterPro" id="IPR016185">
    <property type="entry name" value="PreATP-grasp_dom_sf"/>
</dbReference>
<keyword evidence="9 12" id="KW-0067">ATP-binding</keyword>
<dbReference type="GO" id="GO:0004637">
    <property type="term" value="F:phosphoribosylamine-glycine ligase activity"/>
    <property type="evidence" value="ECO:0007669"/>
    <property type="project" value="UniProtKB-UniRule"/>
</dbReference>
<dbReference type="InterPro" id="IPR029062">
    <property type="entry name" value="Class_I_gatase-like"/>
</dbReference>
<comment type="caution">
    <text evidence="14">The sequence shown here is derived from an EMBL/GenBank/DDBJ whole genome shotgun (WGS) entry which is preliminary data.</text>
</comment>
<comment type="cofactor">
    <cofactor evidence="1">
        <name>Mn(2+)</name>
        <dbReference type="ChEBI" id="CHEBI:29035"/>
    </cofactor>
</comment>
<evidence type="ECO:0000313" key="14">
    <source>
        <dbReference type="EMBL" id="EFM26051.1"/>
    </source>
</evidence>
<dbReference type="GO" id="GO:0009113">
    <property type="term" value="P:purine nucleobase biosynthetic process"/>
    <property type="evidence" value="ECO:0007669"/>
    <property type="project" value="InterPro"/>
</dbReference>
<dbReference type="CDD" id="cd02203">
    <property type="entry name" value="PurL_repeat1"/>
    <property type="match status" value="1"/>
</dbReference>
<dbReference type="OrthoDB" id="9804441at2"/>
<dbReference type="Proteomes" id="UP000003280">
    <property type="component" value="Unassembled WGS sequence"/>
</dbReference>
<dbReference type="SMART" id="SM01210">
    <property type="entry name" value="GARS_C"/>
    <property type="match status" value="1"/>
</dbReference>
<dbReference type="InterPro" id="IPR010141">
    <property type="entry name" value="FGAM_synthase"/>
</dbReference>
<dbReference type="InterPro" id="IPR011761">
    <property type="entry name" value="ATP-grasp"/>
</dbReference>
<dbReference type="Gene3D" id="3.30.1490.20">
    <property type="entry name" value="ATP-grasp fold, A domain"/>
    <property type="match status" value="1"/>
</dbReference>
<dbReference type="GO" id="GO:0005524">
    <property type="term" value="F:ATP binding"/>
    <property type="evidence" value="ECO:0007669"/>
    <property type="project" value="UniProtKB-UniRule"/>
</dbReference>
<dbReference type="NCBIfam" id="TIGR01857">
    <property type="entry name" value="FGAM-synthase"/>
    <property type="match status" value="1"/>
</dbReference>
<dbReference type="InterPro" id="IPR000115">
    <property type="entry name" value="PRibGlycinamide_synth"/>
</dbReference>
<dbReference type="NCBIfam" id="TIGR00877">
    <property type="entry name" value="purD"/>
    <property type="match status" value="1"/>
</dbReference>
<dbReference type="Pfam" id="PF02844">
    <property type="entry name" value="GARS_N"/>
    <property type="match status" value="1"/>
</dbReference>
<dbReference type="SUPFAM" id="SSF52440">
    <property type="entry name" value="PreATP-grasp domain"/>
    <property type="match status" value="1"/>
</dbReference>
<keyword evidence="15" id="KW-1185">Reference proteome</keyword>
<dbReference type="SMART" id="SM01211">
    <property type="entry name" value="GATase_5"/>
    <property type="match status" value="1"/>
</dbReference>
<dbReference type="PROSITE" id="PS00184">
    <property type="entry name" value="GARS"/>
    <property type="match status" value="1"/>
</dbReference>
<protein>
    <recommendedName>
        <fullName evidence="4 11">Phosphoribosylamine--glycine ligase</fullName>
        <ecNumber evidence="4 11">6.3.4.13</ecNumber>
    </recommendedName>
    <alternativeName>
        <fullName evidence="11">GARS</fullName>
    </alternativeName>
    <alternativeName>
        <fullName evidence="11">Glycinamide ribonucleotide synthetase</fullName>
    </alternativeName>
    <alternativeName>
        <fullName evidence="11">Phosphoribosylglycinamide synthetase</fullName>
    </alternativeName>
</protein>
<dbReference type="Gene3D" id="3.90.650.10">
    <property type="entry name" value="PurM-like C-terminal domain"/>
    <property type="match status" value="1"/>
</dbReference>
<keyword evidence="10" id="KW-0460">Magnesium</keyword>
<dbReference type="eggNOG" id="COG0046">
    <property type="taxonomic scope" value="Bacteria"/>
</dbReference>
<dbReference type="Pfam" id="PF18072">
    <property type="entry name" value="FGAR-AT_linker"/>
    <property type="match status" value="1"/>
</dbReference>
<dbReference type="Gene3D" id="3.40.50.20">
    <property type="match status" value="1"/>
</dbReference>
<evidence type="ECO:0000256" key="1">
    <source>
        <dbReference type="ARBA" id="ARBA00001936"/>
    </source>
</evidence>
<dbReference type="InterPro" id="IPR013815">
    <property type="entry name" value="ATP_grasp_subdomain_1"/>
</dbReference>
<evidence type="ECO:0000256" key="6">
    <source>
        <dbReference type="ARBA" id="ARBA00022723"/>
    </source>
</evidence>
<evidence type="ECO:0000313" key="15">
    <source>
        <dbReference type="Proteomes" id="UP000003280"/>
    </source>
</evidence>
<dbReference type="InterPro" id="IPR037123">
    <property type="entry name" value="PRibGlycinamide_synth_C_sf"/>
</dbReference>
<dbReference type="Pfam" id="PF02769">
    <property type="entry name" value="AIRS_C"/>
    <property type="match status" value="1"/>
</dbReference>
<keyword evidence="8 11" id="KW-0658">Purine biosynthesis</keyword>
<evidence type="ECO:0000259" key="13">
    <source>
        <dbReference type="PROSITE" id="PS50975"/>
    </source>
</evidence>
<dbReference type="STRING" id="862517.HMPREF9225_0370"/>
<dbReference type="RefSeq" id="WP_008901206.1">
    <property type="nucleotide sequence ID" value="NZ_GL397071.1"/>
</dbReference>
<dbReference type="InterPro" id="IPR036921">
    <property type="entry name" value="PurM-like_N_sf"/>
</dbReference>
<organism evidence="14 15">
    <name type="scientific">Peptoniphilus duerdenii ATCC BAA-1640</name>
    <dbReference type="NCBI Taxonomy" id="862517"/>
    <lineage>
        <taxon>Bacteria</taxon>
        <taxon>Bacillati</taxon>
        <taxon>Bacillota</taxon>
        <taxon>Tissierellia</taxon>
        <taxon>Tissierellales</taxon>
        <taxon>Peptoniphilaceae</taxon>
        <taxon>Peptoniphilus</taxon>
    </lineage>
</organism>
<dbReference type="GO" id="GO:0005737">
    <property type="term" value="C:cytoplasm"/>
    <property type="evidence" value="ECO:0007669"/>
    <property type="project" value="TreeGrafter"/>
</dbReference>
<gene>
    <name evidence="11" type="primary">purD</name>
    <name evidence="14" type="ORF">HMPREF9225_0370</name>
</gene>
<dbReference type="GO" id="GO:0006189">
    <property type="term" value="P:'de novo' IMP biosynthetic process"/>
    <property type="evidence" value="ECO:0007669"/>
    <property type="project" value="UniProtKB-UniRule"/>
</dbReference>
<dbReference type="SUPFAM" id="SSF56059">
    <property type="entry name" value="Glutathione synthetase ATP-binding domain-like"/>
    <property type="match status" value="1"/>
</dbReference>
<evidence type="ECO:0000256" key="5">
    <source>
        <dbReference type="ARBA" id="ARBA00022598"/>
    </source>
</evidence>
<keyword evidence="6" id="KW-0479">Metal-binding</keyword>
<dbReference type="EMBL" id="AEEH01000018">
    <property type="protein sequence ID" value="EFM26051.1"/>
    <property type="molecule type" value="Genomic_DNA"/>
</dbReference>
<dbReference type="GO" id="GO:0004642">
    <property type="term" value="F:phosphoribosylformylglycinamidine synthase activity"/>
    <property type="evidence" value="ECO:0007669"/>
    <property type="project" value="TreeGrafter"/>
</dbReference>
<comment type="cofactor">
    <cofactor evidence="2">
        <name>Mg(2+)</name>
        <dbReference type="ChEBI" id="CHEBI:18420"/>
    </cofactor>
</comment>
<feature type="domain" description="ATP-grasp" evidence="13">
    <location>
        <begin position="107"/>
        <end position="312"/>
    </location>
</feature>
<dbReference type="PROSITE" id="PS51273">
    <property type="entry name" value="GATASE_TYPE_1"/>
    <property type="match status" value="1"/>
</dbReference>
<dbReference type="PROSITE" id="PS50975">
    <property type="entry name" value="ATP_GRASP"/>
    <property type="match status" value="1"/>
</dbReference>
<dbReference type="eggNOG" id="COG0151">
    <property type="taxonomic scope" value="Bacteria"/>
</dbReference>
<dbReference type="PANTHER" id="PTHR10099">
    <property type="entry name" value="PHOSPHORIBOSYLFORMYLGLYCINAMIDINE SYNTHASE"/>
    <property type="match status" value="1"/>
</dbReference>
<keyword evidence="7 12" id="KW-0547">Nucleotide-binding</keyword>
<dbReference type="Gene3D" id="3.40.50.880">
    <property type="match status" value="1"/>
</dbReference>
<comment type="pathway">
    <text evidence="3 11">Purine metabolism; IMP biosynthesis via de novo pathway; N(1)-(5-phospho-D-ribosyl)glycinamide from 5-phospho-alpha-D-ribose 1-diphosphate: step 2/2.</text>
</comment>
<dbReference type="InterPro" id="IPR036676">
    <property type="entry name" value="PurM-like_C_sf"/>
</dbReference>
<proteinExistence type="inferred from homology"/>
<dbReference type="Pfam" id="PF01071">
    <property type="entry name" value="GARS_A"/>
    <property type="match status" value="1"/>
</dbReference>
<sequence length="1626" mass="182432">MNILIVGSGGREYALGHNILKGHKDRKLYFAPGNGGTLNLGENTGIKVDDIDGLLKFALENNIDYTVVGPELPLTLGIVDKFEENEKKIFGPKELPSKFEASKSYTKKFLEKYNIATAEYGEFEDEKSAYEFAEKLLTRDGKVVLKADGLAAGKGVFIAEDCSHAQSFLKDVFNGVYGDKKVVVEEFLEGFEMSLICLTDTKTILPLPTSRDHKRAYTGEIGPNTGGMGTYAPNLMAESFMPRIKEEILNPILKGLQKENMDYRGALFIGLMITDEKIEVLEFNVRFGDPETQVILELIDNDLLELLQKTSEGKLDEVDLKVNNKKALCLVLASGGYPGAYENGKEIHIGPTKSSIYYCGTKLEDGVQKTSGGRVLNLVYSGDDFDEVIETVYSDVKEVSFENMEYRKDIGPRVKRVYVAKKDEFDHESKGIQSEIENSLGIKLDGLKVYNRYDLEMSKEGIEKILYTILSEKVVDDAYFEDAMELQSKMEDTIAVAYLPGQFDQREQGILDTVSLVTDEKIAAKCAKVYEIKGATKEELKKIEKFLVNPVDSHRVELLNIPTTLRKELKTTDKNEIYEGFINFSEEELENFLEEKSLAMNLDDLKCIRDYFKSEKRDPSETEIRILDTYWSDHCRHTTFNTFLDINFDEKTELDRIIKNSFDEYIKIREELKIEKPINLMSFGTILSKYLRAKGRLEDLEVSSEINACSVKIKTRIDIGGKEELRDYLLMFKNETHNHPTEIEPFGGASTCLGGAIRDPLSGRSYVYQAMRITGAADPRDKNTMAGKLPQKKITTEAAHGYSSYGNQIGLATGLVDEIYHPGYVAKRMETGAVIAAAPIENVVRLEPEAGDVVVLLGGKTGRDGIGGATGSSKSHSTTSIVTESAQVQKGNAPEERKIQRLFRREEATRLIKKCNDFGAGGVSVAVGELHDGVDIFLENVPLKYEGLIPMEIAISESQERMAVVLSKNDVEEFEKYAHEENLDTNIVANITDTNRMRMYYKDKIVADLCYDFINTNGASRHMNVEVTSESFPKTLRSKDTDPKNLNKYLGDLNITSKRNLIELFDSSVGRRTVLHPLGGRESINPVDAMVALVPTLEGRSKTASIMSYGFNPYLSEESNYLGGYYAVVESLSKIVAAGGKTDKVRLSFQEFYEKLTDEKSWSKPLKSLLGAFEVSSFFETPPIGGKDSMSGTFEHISVPPTLISFAVTTEDVENIVSPEFKKMGKIGLIDIDYNENGTIDLNRLKSNYEKIHEEIRSKNIVSIKVCSKGILPTIYEMAVGNTGFDVELEDLYTNKFASFVVEFKEDREFIKEIGKFQDEITVNGEKLNSKDLKDSYLHTLDSVFKGAIEEKPAKIENKKVERRLKSKIKVDRVNALVLAFLGTNSEYDTRKALEDAGAEAKIVLFKNRNEEEIRKSIDEFAKEIREANILAVPGGFSMGDEPDGSGKFIANVLRNEKIRESIEYMLEENDGLIIGICNGFQALIKTGLLPYGKIKEIEEDDPTLTFNNSSRHIARFVSTNMLTKNGPWLSKLKKDSYKIPISHGEGRFIVNEEKLRELLENEQVVAQYEVVPNGSYYGIEAIMSKDGKILGKMGHSERVTDDLYKNIDSDIQEIFESGVSYFKEK</sequence>
<dbReference type="UniPathway" id="UPA00074">
    <property type="reaction ID" value="UER00125"/>
</dbReference>
<dbReference type="SUPFAM" id="SSF55326">
    <property type="entry name" value="PurM N-terminal domain-like"/>
    <property type="match status" value="2"/>
</dbReference>
<dbReference type="HAMAP" id="MF_00138">
    <property type="entry name" value="GARS"/>
    <property type="match status" value="1"/>
</dbReference>
<evidence type="ECO:0000256" key="11">
    <source>
        <dbReference type="HAMAP-Rule" id="MF_00138"/>
    </source>
</evidence>
<dbReference type="SUPFAM" id="SSF56042">
    <property type="entry name" value="PurM C-terminal domain-like"/>
    <property type="match status" value="1"/>
</dbReference>
<evidence type="ECO:0000256" key="8">
    <source>
        <dbReference type="ARBA" id="ARBA00022755"/>
    </source>
</evidence>
<dbReference type="CDD" id="cd02204">
    <property type="entry name" value="PurL_repeat2"/>
    <property type="match status" value="1"/>
</dbReference>
<comment type="similarity">
    <text evidence="11">Belongs to the GARS family.</text>
</comment>
<dbReference type="FunFam" id="3.30.1330.10:FF:000013">
    <property type="entry name" value="Phosphoribosylformylglycinamidine synthase"/>
    <property type="match status" value="1"/>
</dbReference>
<dbReference type="InterPro" id="IPR041609">
    <property type="entry name" value="PurL_linker"/>
</dbReference>
<dbReference type="InterPro" id="IPR020560">
    <property type="entry name" value="PRibGlycinamide_synth_C-dom"/>
</dbReference>
<dbReference type="InterPro" id="IPR020561">
    <property type="entry name" value="PRibGlycinamid_synth_ATP-grasp"/>
</dbReference>
<dbReference type="GO" id="GO:0046872">
    <property type="term" value="F:metal ion binding"/>
    <property type="evidence" value="ECO:0007669"/>
    <property type="project" value="UniProtKB-KW"/>
</dbReference>
<evidence type="ECO:0000256" key="9">
    <source>
        <dbReference type="ARBA" id="ARBA00022840"/>
    </source>
</evidence>
<dbReference type="InterPro" id="IPR020559">
    <property type="entry name" value="PRibGlycinamide_synth_CS"/>
</dbReference>
<name>E0NJN1_9FIRM</name>
<evidence type="ECO:0000256" key="7">
    <source>
        <dbReference type="ARBA" id="ARBA00022741"/>
    </source>
</evidence>
<accession>E0NJN1</accession>
<dbReference type="InterPro" id="IPR020562">
    <property type="entry name" value="PRibGlycinamide_synth_N"/>
</dbReference>
<dbReference type="PANTHER" id="PTHR10099:SF1">
    <property type="entry name" value="PHOSPHORIBOSYLFORMYLGLYCINAMIDINE SYNTHASE"/>
    <property type="match status" value="1"/>
</dbReference>
<keyword evidence="5 11" id="KW-0436">Ligase</keyword>
<dbReference type="Gene3D" id="3.30.1330.10">
    <property type="entry name" value="PurM-like, N-terminal domain"/>
    <property type="match status" value="2"/>
</dbReference>
<dbReference type="SUPFAM" id="SSF51246">
    <property type="entry name" value="Rudiment single hybrid motif"/>
    <property type="match status" value="1"/>
</dbReference>
<evidence type="ECO:0000256" key="4">
    <source>
        <dbReference type="ARBA" id="ARBA00013255"/>
    </source>
</evidence>
<dbReference type="Pfam" id="PF13507">
    <property type="entry name" value="GATase_5"/>
    <property type="match status" value="1"/>
</dbReference>
<dbReference type="SMART" id="SM01209">
    <property type="entry name" value="GARS_A"/>
    <property type="match status" value="1"/>
</dbReference>
<evidence type="ECO:0000256" key="3">
    <source>
        <dbReference type="ARBA" id="ARBA00005174"/>
    </source>
</evidence>
<evidence type="ECO:0000256" key="12">
    <source>
        <dbReference type="PROSITE-ProRule" id="PRU00409"/>
    </source>
</evidence>
<reference evidence="14 15" key="1">
    <citation type="submission" date="2010-07" db="EMBL/GenBank/DDBJ databases">
        <authorList>
            <person name="Muzny D."/>
            <person name="Qin X."/>
            <person name="Deng J."/>
            <person name="Jiang H."/>
            <person name="Liu Y."/>
            <person name="Qu J."/>
            <person name="Song X.-Z."/>
            <person name="Zhang L."/>
            <person name="Thornton R."/>
            <person name="Coyle M."/>
            <person name="Francisco L."/>
            <person name="Jackson L."/>
            <person name="Javaid M."/>
            <person name="Korchina V."/>
            <person name="Kovar C."/>
            <person name="Mata R."/>
            <person name="Mathew T."/>
            <person name="Ngo R."/>
            <person name="Nguyen L."/>
            <person name="Nguyen N."/>
            <person name="Okwuonu G."/>
            <person name="Ongeri F."/>
            <person name="Pham C."/>
            <person name="Simmons D."/>
            <person name="Wilczek-Boney K."/>
            <person name="Hale W."/>
            <person name="Jakkamsetti A."/>
            <person name="Pham P."/>
            <person name="Ruth R."/>
            <person name="San Lucas F."/>
            <person name="Warren J."/>
            <person name="Zhang J."/>
            <person name="Zhao Z."/>
            <person name="Zhou C."/>
            <person name="Zhu D."/>
            <person name="Lee S."/>
            <person name="Bess C."/>
            <person name="Blankenburg K."/>
            <person name="Forbes L."/>
            <person name="Fu Q."/>
            <person name="Gubbala S."/>
            <person name="Hirani K."/>
            <person name="Jayaseelan J.C."/>
            <person name="Lara F."/>
            <person name="Munidasa M."/>
            <person name="Palculict T."/>
            <person name="Patil S."/>
            <person name="Pu L.-L."/>
            <person name="Saada N."/>
            <person name="Tang L."/>
            <person name="Weissenberger G."/>
            <person name="Zhu Y."/>
            <person name="Hemphill L."/>
            <person name="Shang Y."/>
            <person name="Youmans B."/>
            <person name="Ayvaz T."/>
            <person name="Ross M."/>
            <person name="Santibanez J."/>
            <person name="Aqrawi P."/>
            <person name="Gross S."/>
            <person name="Joshi V."/>
            <person name="Fowler G."/>
            <person name="Nazareth L."/>
            <person name="Reid J."/>
            <person name="Worley K."/>
            <person name="Petrosino J."/>
            <person name="Highlander S."/>
            <person name="Gibbs R."/>
        </authorList>
    </citation>
    <scope>NUCLEOTIDE SEQUENCE [LARGE SCALE GENOMIC DNA]</scope>
    <source>
        <strain evidence="14 15">ATCC BAA-1640</strain>
    </source>
</reference>
<dbReference type="InterPro" id="IPR010918">
    <property type="entry name" value="PurM-like_C_dom"/>
</dbReference>
<dbReference type="eggNOG" id="COG0047">
    <property type="taxonomic scope" value="Bacteria"/>
</dbReference>
<dbReference type="SUPFAM" id="SSF52317">
    <property type="entry name" value="Class I glutamine amidotransferase-like"/>
    <property type="match status" value="1"/>
</dbReference>
<dbReference type="HOGENOM" id="CLU_003100_2_1_9"/>
<dbReference type="Gene3D" id="3.90.600.10">
    <property type="entry name" value="Phosphoribosylglycinamide synthetase, C-terminal domain"/>
    <property type="match status" value="1"/>
</dbReference>
<dbReference type="Pfam" id="PF02843">
    <property type="entry name" value="GARS_C"/>
    <property type="match status" value="1"/>
</dbReference>